<organism evidence="1">
    <name type="scientific">marine metagenome</name>
    <dbReference type="NCBI Taxonomy" id="408172"/>
    <lineage>
        <taxon>unclassified sequences</taxon>
        <taxon>metagenomes</taxon>
        <taxon>ecological metagenomes</taxon>
    </lineage>
</organism>
<gene>
    <name evidence="1" type="ORF">METZ01_LOCUS397348</name>
</gene>
<protein>
    <submittedName>
        <fullName evidence="1">Uncharacterized protein</fullName>
    </submittedName>
</protein>
<feature type="non-terminal residue" evidence="1">
    <location>
        <position position="286"/>
    </location>
</feature>
<accession>A0A382VDB9</accession>
<sequence length="286" mass="32887">NTIEDTFSLIAPQIKKWSSKNHPRSSGIARILKNNPAIGDLSKIDVIRNSSPFHPFTILILISAYKRFAQNERSVFTFLNTNEKFSIKDYISKSINGFYRLCDFYDYIYHNLSHYLLESPFYQDWNKIEIALRDLKSSKNAALIQNYDQVQDLIKTIGMLDLFGNDVGLKADENILCASLYNNTTKKNLVQASLLIHGLQDENIITYNTFQGGSYHLWHGAHTNINELINKTIEEQKGTIDIAKHLERLSPNDPIIAKKHLIKKGSFRSIELRYQSIDELDSRSET</sequence>
<name>A0A382VDB9_9ZZZZ</name>
<feature type="non-terminal residue" evidence="1">
    <location>
        <position position="1"/>
    </location>
</feature>
<dbReference type="AlphaFoldDB" id="A0A382VDB9"/>
<dbReference type="EMBL" id="UINC01151093">
    <property type="protein sequence ID" value="SVD44494.1"/>
    <property type="molecule type" value="Genomic_DNA"/>
</dbReference>
<reference evidence="1" key="1">
    <citation type="submission" date="2018-05" db="EMBL/GenBank/DDBJ databases">
        <authorList>
            <person name="Lanie J.A."/>
            <person name="Ng W.-L."/>
            <person name="Kazmierczak K.M."/>
            <person name="Andrzejewski T.M."/>
            <person name="Davidsen T.M."/>
            <person name="Wayne K.J."/>
            <person name="Tettelin H."/>
            <person name="Glass J.I."/>
            <person name="Rusch D."/>
            <person name="Podicherti R."/>
            <person name="Tsui H.-C.T."/>
            <person name="Winkler M.E."/>
        </authorList>
    </citation>
    <scope>NUCLEOTIDE SEQUENCE</scope>
</reference>
<proteinExistence type="predicted"/>
<evidence type="ECO:0000313" key="1">
    <source>
        <dbReference type="EMBL" id="SVD44494.1"/>
    </source>
</evidence>